<name>A0AA88GVB8_NAELO</name>
<gene>
    <name evidence="1" type="ORF">C9374_002835</name>
</gene>
<accession>A0AA88GVB8</accession>
<keyword evidence="2" id="KW-1185">Reference proteome</keyword>
<comment type="caution">
    <text evidence="1">The sequence shown here is derived from an EMBL/GenBank/DDBJ whole genome shotgun (WGS) entry which is preliminary data.</text>
</comment>
<evidence type="ECO:0000313" key="2">
    <source>
        <dbReference type="Proteomes" id="UP000816034"/>
    </source>
</evidence>
<dbReference type="Proteomes" id="UP000816034">
    <property type="component" value="Unassembled WGS sequence"/>
</dbReference>
<dbReference type="EMBL" id="PYSW02000016">
    <property type="protein sequence ID" value="KAG2386389.1"/>
    <property type="molecule type" value="Genomic_DNA"/>
</dbReference>
<protein>
    <submittedName>
        <fullName evidence="1">Uncharacterized protein</fullName>
    </submittedName>
</protein>
<dbReference type="GeneID" id="68095290"/>
<proteinExistence type="predicted"/>
<evidence type="ECO:0000313" key="1">
    <source>
        <dbReference type="EMBL" id="KAG2386389.1"/>
    </source>
</evidence>
<reference evidence="1 2" key="1">
    <citation type="journal article" date="2018" name="BMC Genomics">
        <title>The genome of Naegleria lovaniensis, the basis for a comparative approach to unravel pathogenicity factors of the human pathogenic amoeba N. fowleri.</title>
        <authorList>
            <person name="Liechti N."/>
            <person name="Schurch N."/>
            <person name="Bruggmann R."/>
            <person name="Wittwer M."/>
        </authorList>
    </citation>
    <scope>NUCLEOTIDE SEQUENCE [LARGE SCALE GENOMIC DNA]</scope>
    <source>
        <strain evidence="1 2">ATCC 30569</strain>
    </source>
</reference>
<dbReference type="AlphaFoldDB" id="A0AA88GVB8"/>
<sequence length="427" mass="48690">MFRVQLIPTVSISESIQNNKKRKRQNEQEEGQEDTVVGIIWMKGISTSFKEQSLCTDVQHEILKWNDDLDQLKIVLVTNDQQTLDGAEGMESFTSKLDPSVTELLLGRRQEEKEDEFTSIHLVLTMGQSFLETLPLIQKELITLGMFSSQFVFDPCQCVEASRSQRWTSEKLLVTSLQPEIVKTQLSAFIQVEYLNSSNVQPLHDKAFNKNRVLVFTSLSKNGEILGQDRREEIIMERVKAKNRKCELSISSHPNQVDDFYETSWESKSLSFSQRMMNLILPLNNKLNTFGLQDVNSTCDDKSRLILESGQVGSINSSLQSIYIAFNIETTCKTRIKLTKAMFQSLSLALFEHCKSALPHLFLNKKEKKQALMTQYYIPMVAEAISGIVYQSQNQAFKSDCLKLLQIDSVDEISGMVQKILIGKTKQ</sequence>
<dbReference type="RefSeq" id="XP_044550381.1">
    <property type="nucleotide sequence ID" value="XM_044692296.1"/>
</dbReference>
<organism evidence="1 2">
    <name type="scientific">Naegleria lovaniensis</name>
    <name type="common">Amoeba</name>
    <dbReference type="NCBI Taxonomy" id="51637"/>
    <lineage>
        <taxon>Eukaryota</taxon>
        <taxon>Discoba</taxon>
        <taxon>Heterolobosea</taxon>
        <taxon>Tetramitia</taxon>
        <taxon>Eutetramitia</taxon>
        <taxon>Vahlkampfiidae</taxon>
        <taxon>Naegleria</taxon>
    </lineage>
</organism>